<keyword evidence="6" id="KW-0472">Membrane</keyword>
<keyword evidence="6" id="KW-0812">Transmembrane</keyword>
<organism evidence="8 10">
    <name type="scientific">Sinanodonta woodiana</name>
    <name type="common">Chinese pond mussel</name>
    <name type="synonym">Anodonta woodiana</name>
    <dbReference type="NCBI Taxonomy" id="1069815"/>
    <lineage>
        <taxon>Eukaryota</taxon>
        <taxon>Metazoa</taxon>
        <taxon>Spiralia</taxon>
        <taxon>Lophotrochozoa</taxon>
        <taxon>Mollusca</taxon>
        <taxon>Bivalvia</taxon>
        <taxon>Autobranchia</taxon>
        <taxon>Heteroconchia</taxon>
        <taxon>Palaeoheterodonta</taxon>
        <taxon>Unionida</taxon>
        <taxon>Unionoidea</taxon>
        <taxon>Unionidae</taxon>
        <taxon>Unioninae</taxon>
        <taxon>Sinanodonta</taxon>
    </lineage>
</organism>
<evidence type="ECO:0000256" key="6">
    <source>
        <dbReference type="SAM" id="Phobius"/>
    </source>
</evidence>
<accession>A0ABD3UEU7</accession>
<feature type="transmembrane region" description="Helical" evidence="6">
    <location>
        <begin position="290"/>
        <end position="309"/>
    </location>
</feature>
<dbReference type="AlphaFoldDB" id="A0ABD3UEU7"/>
<dbReference type="GO" id="GO:0016740">
    <property type="term" value="F:transferase activity"/>
    <property type="evidence" value="ECO:0007669"/>
    <property type="project" value="UniProtKB-KW"/>
</dbReference>
<keyword evidence="4" id="KW-0520">NAD</keyword>
<proteinExistence type="inferred from homology"/>
<keyword evidence="6" id="KW-1133">Transmembrane helix</keyword>
<dbReference type="Pfam" id="PF02267">
    <property type="entry name" value="Rib_hydrolayse"/>
    <property type="match status" value="1"/>
</dbReference>
<evidence type="ECO:0008006" key="11">
    <source>
        <dbReference type="Google" id="ProtNLM"/>
    </source>
</evidence>
<gene>
    <name evidence="8" type="ORF">ACJMK2_017646</name>
    <name evidence="9" type="ORF">ACJMK2_017711</name>
</gene>
<keyword evidence="7" id="KW-0732">Signal</keyword>
<sequence>MWFTKCFQLFLISNAVAAAPCVRGNHASAELRSRFIGRCLEFQANTVFNVSCEEPKRNCIDIWEKFSRGFAFTDPCNVKNDAFRDYIMATHHYVPKDKAMFWGGVYNLAHRYSNKGQSRVTLEDTMPGYVADGLSFCGDNSTSDGIARENIICPSTYLTSNCSSTVSSVFWTSASINESRHLSCVTILCIVTPLYAILFRYFRMYEVPNLTKGTVTKAMVYIVGESPISKGSLCNSESISELKTHLAEKDIAFACEENPREVVYILCGDNPGADVCSSIWVTSTSSRSKLNYYVLLYIAFCIYFQNLVLN</sequence>
<dbReference type="Gene3D" id="3.40.50.720">
    <property type="entry name" value="NAD(P)-binding Rossmann-like Domain"/>
    <property type="match status" value="1"/>
</dbReference>
<evidence type="ECO:0000256" key="7">
    <source>
        <dbReference type="SAM" id="SignalP"/>
    </source>
</evidence>
<evidence type="ECO:0000256" key="3">
    <source>
        <dbReference type="ARBA" id="ARBA00022801"/>
    </source>
</evidence>
<dbReference type="GO" id="GO:0016787">
    <property type="term" value="F:hydrolase activity"/>
    <property type="evidence" value="ECO:0007669"/>
    <property type="project" value="UniProtKB-KW"/>
</dbReference>
<dbReference type="GO" id="GO:0016020">
    <property type="term" value="C:membrane"/>
    <property type="evidence" value="ECO:0007669"/>
    <property type="project" value="UniProtKB-ARBA"/>
</dbReference>
<comment type="caution">
    <text evidence="8">The sequence shown here is derived from an EMBL/GenBank/DDBJ whole genome shotgun (WGS) entry which is preliminary data.</text>
</comment>
<dbReference type="Proteomes" id="UP001634394">
    <property type="component" value="Unassembled WGS sequence"/>
</dbReference>
<feature type="transmembrane region" description="Helical" evidence="6">
    <location>
        <begin position="185"/>
        <end position="202"/>
    </location>
</feature>
<name>A0ABD3UEU7_SINWO</name>
<evidence type="ECO:0000313" key="9">
    <source>
        <dbReference type="EMBL" id="KAL3846750.1"/>
    </source>
</evidence>
<keyword evidence="10" id="KW-1185">Reference proteome</keyword>
<dbReference type="InterPro" id="IPR003193">
    <property type="entry name" value="ADP-ribosyl_cyclase"/>
</dbReference>
<evidence type="ECO:0000256" key="4">
    <source>
        <dbReference type="ARBA" id="ARBA00023027"/>
    </source>
</evidence>
<comment type="similarity">
    <text evidence="1">Belongs to the ADP-ribosyl cyclase family.</text>
</comment>
<dbReference type="EMBL" id="JBJQND010000016">
    <property type="protein sequence ID" value="KAL3846678.1"/>
    <property type="molecule type" value="Genomic_DNA"/>
</dbReference>
<dbReference type="SUPFAM" id="SSF52309">
    <property type="entry name" value="N-(deoxy)ribosyltransferase-like"/>
    <property type="match status" value="1"/>
</dbReference>
<keyword evidence="5" id="KW-1015">Disulfide bond</keyword>
<evidence type="ECO:0000256" key="5">
    <source>
        <dbReference type="ARBA" id="ARBA00023157"/>
    </source>
</evidence>
<evidence type="ECO:0000313" key="10">
    <source>
        <dbReference type="Proteomes" id="UP001634394"/>
    </source>
</evidence>
<feature type="chain" id="PRO_5044725044" description="ADP-ribosyl cyclase/cyclic ADP-ribose hydrolase" evidence="7">
    <location>
        <begin position="19"/>
        <end position="310"/>
    </location>
</feature>
<reference evidence="8 10" key="1">
    <citation type="submission" date="2024-11" db="EMBL/GenBank/DDBJ databases">
        <title>Chromosome-level genome assembly of the freshwater bivalve Anodonta woodiana.</title>
        <authorList>
            <person name="Chen X."/>
        </authorList>
    </citation>
    <scope>NUCLEOTIDE SEQUENCE [LARGE SCALE GENOMIC DNA]</scope>
    <source>
        <strain evidence="8">MN2024</strain>
        <tissue evidence="8">Gills</tissue>
    </source>
</reference>
<dbReference type="Gene3D" id="1.20.82.10">
    <property type="entry name" value="ADP Ribosyl Cyclase, Chain A, domain 1"/>
    <property type="match status" value="1"/>
</dbReference>
<evidence type="ECO:0000256" key="1">
    <source>
        <dbReference type="ARBA" id="ARBA00005406"/>
    </source>
</evidence>
<dbReference type="PANTHER" id="PTHR10912">
    <property type="entry name" value="ADP-RIBOSYL CYCLASE"/>
    <property type="match status" value="1"/>
</dbReference>
<dbReference type="PANTHER" id="PTHR10912:SF7">
    <property type="entry name" value="ADP-RIBOSYL CYCLASE_CYCLIC ADP-RIBOSE HYDROLASE"/>
    <property type="match status" value="1"/>
</dbReference>
<keyword evidence="2" id="KW-0808">Transferase</keyword>
<evidence type="ECO:0000313" key="8">
    <source>
        <dbReference type="EMBL" id="KAL3846678.1"/>
    </source>
</evidence>
<feature type="signal peptide" evidence="7">
    <location>
        <begin position="1"/>
        <end position="18"/>
    </location>
</feature>
<keyword evidence="3" id="KW-0378">Hydrolase</keyword>
<protein>
    <recommendedName>
        <fullName evidence="11">ADP-ribosyl cyclase/cyclic ADP-ribose hydrolase</fullName>
    </recommendedName>
</protein>
<evidence type="ECO:0000256" key="2">
    <source>
        <dbReference type="ARBA" id="ARBA00022679"/>
    </source>
</evidence>
<dbReference type="EMBL" id="JBJQND010000016">
    <property type="protein sequence ID" value="KAL3846750.1"/>
    <property type="molecule type" value="Genomic_DNA"/>
</dbReference>